<comment type="caution">
    <text evidence="2">The sequence shown here is derived from an EMBL/GenBank/DDBJ whole genome shotgun (WGS) entry which is preliminary data.</text>
</comment>
<gene>
    <name evidence="2" type="ORF">NDU88_002131</name>
</gene>
<evidence type="ECO:0000313" key="2">
    <source>
        <dbReference type="EMBL" id="KAJ1149321.1"/>
    </source>
</evidence>
<feature type="region of interest" description="Disordered" evidence="1">
    <location>
        <begin position="110"/>
        <end position="130"/>
    </location>
</feature>
<dbReference type="Proteomes" id="UP001066276">
    <property type="component" value="Chromosome 5"/>
</dbReference>
<proteinExistence type="predicted"/>
<reference evidence="2" key="1">
    <citation type="journal article" date="2022" name="bioRxiv">
        <title>Sequencing and chromosome-scale assembly of the giantPleurodeles waltlgenome.</title>
        <authorList>
            <person name="Brown T."/>
            <person name="Elewa A."/>
            <person name="Iarovenko S."/>
            <person name="Subramanian E."/>
            <person name="Araus A.J."/>
            <person name="Petzold A."/>
            <person name="Susuki M."/>
            <person name="Suzuki K.-i.T."/>
            <person name="Hayashi T."/>
            <person name="Toyoda A."/>
            <person name="Oliveira C."/>
            <person name="Osipova E."/>
            <person name="Leigh N.D."/>
            <person name="Simon A."/>
            <person name="Yun M.H."/>
        </authorList>
    </citation>
    <scope>NUCLEOTIDE SEQUENCE</scope>
    <source>
        <strain evidence="2">20211129_DDA</strain>
        <tissue evidence="2">Liver</tissue>
    </source>
</reference>
<dbReference type="AlphaFoldDB" id="A0AAV7RD44"/>
<sequence>MRVFNRLIMTHPKAKGFGWKEPRTMAGVVDAPYGPEPTGPDFSFPVISSDDNNRSCGEVMVDMAIPRPPMRLILSFHQKVDKVPPLQQIAEQAGLEEQVMMQGYALEEDDWEEPCSGSTEGVSKTRTSGDAETVLSGLSMPVPMCEQTRKKLCATPKSQ</sequence>
<organism evidence="2 3">
    <name type="scientific">Pleurodeles waltl</name>
    <name type="common">Iberian ribbed newt</name>
    <dbReference type="NCBI Taxonomy" id="8319"/>
    <lineage>
        <taxon>Eukaryota</taxon>
        <taxon>Metazoa</taxon>
        <taxon>Chordata</taxon>
        <taxon>Craniata</taxon>
        <taxon>Vertebrata</taxon>
        <taxon>Euteleostomi</taxon>
        <taxon>Amphibia</taxon>
        <taxon>Batrachia</taxon>
        <taxon>Caudata</taxon>
        <taxon>Salamandroidea</taxon>
        <taxon>Salamandridae</taxon>
        <taxon>Pleurodelinae</taxon>
        <taxon>Pleurodeles</taxon>
    </lineage>
</organism>
<name>A0AAV7RD44_PLEWA</name>
<protein>
    <submittedName>
        <fullName evidence="2">Uncharacterized protein</fullName>
    </submittedName>
</protein>
<keyword evidence="3" id="KW-1185">Reference proteome</keyword>
<accession>A0AAV7RD44</accession>
<evidence type="ECO:0000313" key="3">
    <source>
        <dbReference type="Proteomes" id="UP001066276"/>
    </source>
</evidence>
<evidence type="ECO:0000256" key="1">
    <source>
        <dbReference type="SAM" id="MobiDB-lite"/>
    </source>
</evidence>
<dbReference type="EMBL" id="JANPWB010000009">
    <property type="protein sequence ID" value="KAJ1149321.1"/>
    <property type="molecule type" value="Genomic_DNA"/>
</dbReference>
<feature type="compositionally biased region" description="Polar residues" evidence="1">
    <location>
        <begin position="116"/>
        <end position="130"/>
    </location>
</feature>